<proteinExistence type="predicted"/>
<name>A0AAD5MYW1_PARTN</name>
<gene>
    <name evidence="4" type="ORF">KIN20_010269</name>
</gene>
<feature type="region of interest" description="Disordered" evidence="2">
    <location>
        <begin position="103"/>
        <end position="122"/>
    </location>
</feature>
<evidence type="ECO:0000256" key="2">
    <source>
        <dbReference type="SAM" id="MobiDB-lite"/>
    </source>
</evidence>
<organism evidence="4 5">
    <name type="scientific">Parelaphostrongylus tenuis</name>
    <name type="common">Meningeal worm</name>
    <dbReference type="NCBI Taxonomy" id="148309"/>
    <lineage>
        <taxon>Eukaryota</taxon>
        <taxon>Metazoa</taxon>
        <taxon>Ecdysozoa</taxon>
        <taxon>Nematoda</taxon>
        <taxon>Chromadorea</taxon>
        <taxon>Rhabditida</taxon>
        <taxon>Rhabditina</taxon>
        <taxon>Rhabditomorpha</taxon>
        <taxon>Strongyloidea</taxon>
        <taxon>Metastrongylidae</taxon>
        <taxon>Parelaphostrongylus</taxon>
    </lineage>
</organism>
<keyword evidence="1" id="KW-0694">RNA-binding</keyword>
<dbReference type="EMBL" id="JAHQIW010001778">
    <property type="protein sequence ID" value="KAJ1353609.1"/>
    <property type="molecule type" value="Genomic_DNA"/>
</dbReference>
<dbReference type="Proteomes" id="UP001196413">
    <property type="component" value="Unassembled WGS sequence"/>
</dbReference>
<comment type="caution">
    <text evidence="4">The sequence shown here is derived from an EMBL/GenBank/DDBJ whole genome shotgun (WGS) entry which is preliminary data.</text>
</comment>
<protein>
    <recommendedName>
        <fullName evidence="3">K Homology domain-containing protein</fullName>
    </recommendedName>
</protein>
<dbReference type="InterPro" id="IPR036612">
    <property type="entry name" value="KH_dom_type_1_sf"/>
</dbReference>
<feature type="compositionally biased region" description="Basic and acidic residues" evidence="2">
    <location>
        <begin position="103"/>
        <end position="113"/>
    </location>
</feature>
<dbReference type="SUPFAM" id="SSF54791">
    <property type="entry name" value="Eukaryotic type KH-domain (KH-domain type I)"/>
    <property type="match status" value="1"/>
</dbReference>
<evidence type="ECO:0000313" key="4">
    <source>
        <dbReference type="EMBL" id="KAJ1353609.1"/>
    </source>
</evidence>
<evidence type="ECO:0000256" key="1">
    <source>
        <dbReference type="PROSITE-ProRule" id="PRU00117"/>
    </source>
</evidence>
<dbReference type="InterPro" id="IPR004088">
    <property type="entry name" value="KH_dom_type_1"/>
</dbReference>
<reference evidence="4" key="1">
    <citation type="submission" date="2021-06" db="EMBL/GenBank/DDBJ databases">
        <title>Parelaphostrongylus tenuis whole genome reference sequence.</title>
        <authorList>
            <person name="Garwood T.J."/>
            <person name="Larsen P.A."/>
            <person name="Fountain-Jones N.M."/>
            <person name="Garbe J.R."/>
            <person name="Macchietto M.G."/>
            <person name="Kania S.A."/>
            <person name="Gerhold R.W."/>
            <person name="Richards J.E."/>
            <person name="Wolf T.M."/>
        </authorList>
    </citation>
    <scope>NUCLEOTIDE SEQUENCE</scope>
    <source>
        <strain evidence="4">MNPRO001-30</strain>
        <tissue evidence="4">Meninges</tissue>
    </source>
</reference>
<keyword evidence="5" id="KW-1185">Reference proteome</keyword>
<evidence type="ECO:0000313" key="5">
    <source>
        <dbReference type="Proteomes" id="UP001196413"/>
    </source>
</evidence>
<dbReference type="GO" id="GO:0003723">
    <property type="term" value="F:RNA binding"/>
    <property type="evidence" value="ECO:0007669"/>
    <property type="project" value="UniProtKB-UniRule"/>
</dbReference>
<dbReference type="Gene3D" id="3.30.1370.10">
    <property type="entry name" value="K Homology domain, type 1"/>
    <property type="match status" value="1"/>
</dbReference>
<evidence type="ECO:0000259" key="3">
    <source>
        <dbReference type="Pfam" id="PF00013"/>
    </source>
</evidence>
<feature type="non-terminal residue" evidence="4">
    <location>
        <position position="1"/>
    </location>
</feature>
<sequence length="185" mass="20860">MQSVENGRFNKYCQFAKFPEHMLTAPFTLSAVTKWSRFALFGLLGVGLCVAFRMLVKWDSNDEDDKKSIDVETSRLITKLIKIPAESVGRVIGRCGRNLRQTEKDTKVRRSEDQNVEEVEDSSIDMGANNVSHPTFGFRCLKIRGGTPKQNRLAHLAIYGNVAESEIPQVTRYMLVPEHAVEAIV</sequence>
<dbReference type="PROSITE" id="PS50084">
    <property type="entry name" value="KH_TYPE_1"/>
    <property type="match status" value="1"/>
</dbReference>
<accession>A0AAD5MYW1</accession>
<dbReference type="Pfam" id="PF00013">
    <property type="entry name" value="KH_1"/>
    <property type="match status" value="1"/>
</dbReference>
<feature type="domain" description="K Homology" evidence="3">
    <location>
        <begin position="81"/>
        <end position="112"/>
    </location>
</feature>
<dbReference type="AlphaFoldDB" id="A0AAD5MYW1"/>